<dbReference type="PANTHER" id="PTHR48077:SF3">
    <property type="entry name" value="TRYPTOPHAN SYNTHASE"/>
    <property type="match status" value="1"/>
</dbReference>
<dbReference type="Proteomes" id="UP001149813">
    <property type="component" value="Unassembled WGS sequence"/>
</dbReference>
<keyword evidence="4 10" id="KW-0028">Amino-acid biosynthesis</keyword>
<dbReference type="FunFam" id="3.40.50.1100:FF:000004">
    <property type="entry name" value="Tryptophan synthase beta chain"/>
    <property type="match status" value="1"/>
</dbReference>
<reference evidence="12" key="1">
    <citation type="submission" date="2022-07" db="EMBL/GenBank/DDBJ databases">
        <title>Phylogenomic reconstructions and comparative analyses of Kickxellomycotina fungi.</title>
        <authorList>
            <person name="Reynolds N.K."/>
            <person name="Stajich J.E."/>
            <person name="Barry K."/>
            <person name="Grigoriev I.V."/>
            <person name="Crous P."/>
            <person name="Smith M.E."/>
        </authorList>
    </citation>
    <scope>NUCLEOTIDE SEQUENCE</scope>
    <source>
        <strain evidence="12">NBRC 32514</strain>
    </source>
</reference>
<keyword evidence="8 10" id="KW-0456">Lyase</keyword>
<evidence type="ECO:0000256" key="5">
    <source>
        <dbReference type="ARBA" id="ARBA00022822"/>
    </source>
</evidence>
<dbReference type="SUPFAM" id="SSF53686">
    <property type="entry name" value="Tryptophan synthase beta subunit-like PLP-dependent enzymes"/>
    <property type="match status" value="1"/>
</dbReference>
<dbReference type="Pfam" id="PF00291">
    <property type="entry name" value="PALP"/>
    <property type="match status" value="1"/>
</dbReference>
<keyword evidence="5 10" id="KW-0822">Tryptophan biosynthesis</keyword>
<name>A0A9W7Y6R3_9FUNG</name>
<keyword evidence="6 10" id="KW-0663">Pyridoxal phosphate</keyword>
<organism evidence="12 13">
    <name type="scientific">Coemansia erecta</name>
    <dbReference type="NCBI Taxonomy" id="147472"/>
    <lineage>
        <taxon>Eukaryota</taxon>
        <taxon>Fungi</taxon>
        <taxon>Fungi incertae sedis</taxon>
        <taxon>Zoopagomycota</taxon>
        <taxon>Kickxellomycotina</taxon>
        <taxon>Kickxellomycetes</taxon>
        <taxon>Kickxellales</taxon>
        <taxon>Kickxellaceae</taxon>
        <taxon>Coemansia</taxon>
    </lineage>
</organism>
<dbReference type="FunFam" id="3.40.50.1100:FF:000001">
    <property type="entry name" value="Tryptophan synthase beta chain"/>
    <property type="match status" value="1"/>
</dbReference>
<accession>A0A9W7Y6R3</accession>
<evidence type="ECO:0000256" key="4">
    <source>
        <dbReference type="ARBA" id="ARBA00022605"/>
    </source>
</evidence>
<dbReference type="CDD" id="cd06446">
    <property type="entry name" value="Trp-synth_B"/>
    <property type="match status" value="1"/>
</dbReference>
<dbReference type="Gene3D" id="3.40.50.1100">
    <property type="match status" value="2"/>
</dbReference>
<sequence length="476" mass="52275">MLRPHDFKLCDRFGTPVPEGEEFWLQIYADYTANIEKDYDLEATSFEDKYANTDCIKDFDIISGGRGHPEMLTHEVIDGITYLKMCNRYMRPSENSINYIPEAFYDCMAELERVYSECRNDDMFWAEFRSFYPFIGRPTPLHAADRLTEAWGGARVYLKREDLCHTGSHKLNNALGQLLVAKRLGRSRIIAETGTGQHGVATAAICAKLGLQCVIYMGSRDMQRQKLNVQRIQMLGAQVVPVTSGSCALKDAVSEAMRDFVGNMETTYYLVGSAVGSHPLPTMVRDFQRVIGCETKEQMLALTGKLPDAVVACVGRGSSAIGMFHPFIADADVRLVGARAAGASIVSNEQPATAAAALGTPGVLHGARTLLLQDARGQILEPDSVASGMNYPGIGPEHAWLHSTGRAEYYSVTDLQALEGFHMLARLEGIIPALETAHAVFQAKRLAQELGTDKQIVICISSCGDKDVDRVAQLAH</sequence>
<dbReference type="InterPro" id="IPR023026">
    <property type="entry name" value="Trp_synth_beta/beta-like"/>
</dbReference>
<protein>
    <recommendedName>
        <fullName evidence="3 10">Tryptophan synthase</fullName>
        <ecNumber evidence="3 10">4.2.1.20</ecNumber>
    </recommendedName>
</protein>
<evidence type="ECO:0000256" key="3">
    <source>
        <dbReference type="ARBA" id="ARBA00012043"/>
    </source>
</evidence>
<dbReference type="InterPro" id="IPR006653">
    <property type="entry name" value="Trp_synth_b_CS"/>
</dbReference>
<dbReference type="PROSITE" id="PS00168">
    <property type="entry name" value="TRP_SYNTHASE_BETA"/>
    <property type="match status" value="1"/>
</dbReference>
<dbReference type="GO" id="GO:0005737">
    <property type="term" value="C:cytoplasm"/>
    <property type="evidence" value="ECO:0007669"/>
    <property type="project" value="TreeGrafter"/>
</dbReference>
<comment type="pathway">
    <text evidence="2 10">Amino-acid biosynthesis; L-tryptophan biosynthesis; L-tryptophan from chorismate: step 5/5.</text>
</comment>
<dbReference type="InterPro" id="IPR036052">
    <property type="entry name" value="TrpB-like_PALP_sf"/>
</dbReference>
<proteinExistence type="inferred from homology"/>
<dbReference type="EMBL" id="JANBOJ010000002">
    <property type="protein sequence ID" value="KAJ1725705.1"/>
    <property type="molecule type" value="Genomic_DNA"/>
</dbReference>
<dbReference type="PANTHER" id="PTHR48077">
    <property type="entry name" value="TRYPTOPHAN SYNTHASE-RELATED"/>
    <property type="match status" value="1"/>
</dbReference>
<dbReference type="HAMAP" id="MF_00133">
    <property type="entry name" value="Trp_synth_beta"/>
    <property type="match status" value="1"/>
</dbReference>
<evidence type="ECO:0000256" key="9">
    <source>
        <dbReference type="ARBA" id="ARBA00049047"/>
    </source>
</evidence>
<dbReference type="EC" id="4.2.1.20" evidence="3 10"/>
<dbReference type="InterPro" id="IPR001926">
    <property type="entry name" value="TrpB-like_PALP"/>
</dbReference>
<dbReference type="AlphaFoldDB" id="A0A9W7Y6R3"/>
<comment type="catalytic activity">
    <reaction evidence="9 10">
        <text>(1S,2R)-1-C-(indol-3-yl)glycerol 3-phosphate + L-serine = D-glyceraldehyde 3-phosphate + L-tryptophan + H2O</text>
        <dbReference type="Rhea" id="RHEA:10532"/>
        <dbReference type="ChEBI" id="CHEBI:15377"/>
        <dbReference type="ChEBI" id="CHEBI:33384"/>
        <dbReference type="ChEBI" id="CHEBI:57912"/>
        <dbReference type="ChEBI" id="CHEBI:58866"/>
        <dbReference type="ChEBI" id="CHEBI:59776"/>
        <dbReference type="EC" id="4.2.1.20"/>
    </reaction>
</comment>
<dbReference type="OrthoDB" id="10050244at2759"/>
<evidence type="ECO:0000256" key="2">
    <source>
        <dbReference type="ARBA" id="ARBA00004733"/>
    </source>
</evidence>
<evidence type="ECO:0000256" key="8">
    <source>
        <dbReference type="ARBA" id="ARBA00023239"/>
    </source>
</evidence>
<evidence type="ECO:0000259" key="11">
    <source>
        <dbReference type="Pfam" id="PF00291"/>
    </source>
</evidence>
<comment type="cofactor">
    <cofactor evidence="1 10">
        <name>pyridoxal 5'-phosphate</name>
        <dbReference type="ChEBI" id="CHEBI:597326"/>
    </cofactor>
</comment>
<keyword evidence="13" id="KW-1185">Reference proteome</keyword>
<dbReference type="InterPro" id="IPR006654">
    <property type="entry name" value="Trp_synth_beta"/>
</dbReference>
<feature type="domain" description="Tryptophan synthase beta chain-like PALP" evidence="11">
    <location>
        <begin position="136"/>
        <end position="461"/>
    </location>
</feature>
<comment type="caution">
    <text evidence="12">The sequence shown here is derived from an EMBL/GenBank/DDBJ whole genome shotgun (WGS) entry which is preliminary data.</text>
</comment>
<dbReference type="NCBIfam" id="TIGR00263">
    <property type="entry name" value="trpB"/>
    <property type="match status" value="1"/>
</dbReference>
<evidence type="ECO:0000313" key="12">
    <source>
        <dbReference type="EMBL" id="KAJ1725705.1"/>
    </source>
</evidence>
<gene>
    <name evidence="12" type="ORF">LPJ53_000184</name>
</gene>
<evidence type="ECO:0000256" key="10">
    <source>
        <dbReference type="RuleBase" id="RU003663"/>
    </source>
</evidence>
<evidence type="ECO:0000256" key="6">
    <source>
        <dbReference type="ARBA" id="ARBA00022898"/>
    </source>
</evidence>
<keyword evidence="7 10" id="KW-0057">Aromatic amino acid biosynthesis</keyword>
<dbReference type="GO" id="GO:0004834">
    <property type="term" value="F:tryptophan synthase activity"/>
    <property type="evidence" value="ECO:0007669"/>
    <property type="project" value="UniProtKB-EC"/>
</dbReference>
<dbReference type="PIRSF" id="PIRSF001413">
    <property type="entry name" value="Trp_syn_beta"/>
    <property type="match status" value="1"/>
</dbReference>
<evidence type="ECO:0000256" key="1">
    <source>
        <dbReference type="ARBA" id="ARBA00001933"/>
    </source>
</evidence>
<evidence type="ECO:0000313" key="13">
    <source>
        <dbReference type="Proteomes" id="UP001149813"/>
    </source>
</evidence>
<evidence type="ECO:0000256" key="7">
    <source>
        <dbReference type="ARBA" id="ARBA00023141"/>
    </source>
</evidence>